<feature type="repeat" description="WD" evidence="3">
    <location>
        <begin position="1062"/>
        <end position="1087"/>
    </location>
</feature>
<dbReference type="InterPro" id="IPR020472">
    <property type="entry name" value="WD40_PAC1"/>
</dbReference>
<dbReference type="Pfam" id="PF24883">
    <property type="entry name" value="NPHP3_N"/>
    <property type="match status" value="1"/>
</dbReference>
<dbReference type="OrthoDB" id="674604at2759"/>
<evidence type="ECO:0000256" key="4">
    <source>
        <dbReference type="SAM" id="MobiDB-lite"/>
    </source>
</evidence>
<feature type="repeat" description="WD" evidence="3">
    <location>
        <begin position="980"/>
        <end position="1015"/>
    </location>
</feature>
<feature type="repeat" description="WD" evidence="3">
    <location>
        <begin position="665"/>
        <end position="706"/>
    </location>
</feature>
<evidence type="ECO:0000313" key="7">
    <source>
        <dbReference type="Proteomes" id="UP000217199"/>
    </source>
</evidence>
<dbReference type="PROSITE" id="PS00678">
    <property type="entry name" value="WD_REPEATS_1"/>
    <property type="match status" value="4"/>
</dbReference>
<dbReference type="InterPro" id="IPR027417">
    <property type="entry name" value="P-loop_NTPase"/>
</dbReference>
<keyword evidence="2" id="KW-0677">Repeat</keyword>
<dbReference type="InterPro" id="IPR019775">
    <property type="entry name" value="WD40_repeat_CS"/>
</dbReference>
<gene>
    <name evidence="6" type="ORF">PNOK_0148400</name>
</gene>
<evidence type="ECO:0000256" key="2">
    <source>
        <dbReference type="ARBA" id="ARBA00022737"/>
    </source>
</evidence>
<proteinExistence type="predicted"/>
<dbReference type="SUPFAM" id="SSF50978">
    <property type="entry name" value="WD40 repeat-like"/>
    <property type="match status" value="2"/>
</dbReference>
<dbReference type="InterPro" id="IPR036322">
    <property type="entry name" value="WD40_repeat_dom_sf"/>
</dbReference>
<dbReference type="AlphaFoldDB" id="A0A286UPK6"/>
<feature type="domain" description="NACHT" evidence="5">
    <location>
        <begin position="94"/>
        <end position="238"/>
    </location>
</feature>
<organism evidence="6 7">
    <name type="scientific">Pyrrhoderma noxium</name>
    <dbReference type="NCBI Taxonomy" id="2282107"/>
    <lineage>
        <taxon>Eukaryota</taxon>
        <taxon>Fungi</taxon>
        <taxon>Dikarya</taxon>
        <taxon>Basidiomycota</taxon>
        <taxon>Agaricomycotina</taxon>
        <taxon>Agaricomycetes</taxon>
        <taxon>Hymenochaetales</taxon>
        <taxon>Hymenochaetaceae</taxon>
        <taxon>Pyrrhoderma</taxon>
    </lineage>
</organism>
<dbReference type="SMART" id="SM00320">
    <property type="entry name" value="WD40"/>
    <property type="match status" value="11"/>
</dbReference>
<comment type="caution">
    <text evidence="6">The sequence shown here is derived from an EMBL/GenBank/DDBJ whole genome shotgun (WGS) entry which is preliminary data.</text>
</comment>
<dbReference type="InterPro" id="IPR050505">
    <property type="entry name" value="WDR55/POC1"/>
</dbReference>
<sequence length="1164" mass="129869">MPYNPSASTSSTNFGTYNDVAGNQTNNTFQGPVTVQANVFNQDSNVHGSLIRELRDRLGPSNLSGNNRPQCLENTRKQTLQSIDEWVNGEGYPNVLLLIGAAGTGKSTIATTVAGKYQRRGQLGCHIFLVRGSSDPENVLESIAYSLAVYSQPIAESLVNQLRDKGNLGPSNLETKFGILLQDSLSAVAADVGSPILIVLDALDECGTPETRQGLINALQHGLPSLPSNFRFLVTSRPEGDLLPFISLPLPRVHTLELDRKVEENKLDVYTYIKHELEILRSSPVFFIPQDWRWDEGVQSLADSADGLFIWASTAIKFISENKPGRFGRLKNLVENRDTLDLNELYATILKNAFKWDKEVEGTFVGIFSFILFNKSPLSDEAINGILGVDTASEFLSYLQSVVVYEPGNPVTIRHASFYDYLVSCKEMPWYIDADKQKSYIVSKCLERMGDLLRYNICNIPSSFVFNIDVPDIDNLVSRNIPPFLGYICCNWARHLQDISYSRKLHRQLRSFVYNQLLFWFEVLSLTSTFNDHIGPALLFAIQWVGNNDPELSSFLRDAHLQASVYSEPISKSVLQIYTSLLPLTKEDSPMSTHYSKYAYDSFHVKFIGRKRRNDCIKTIKVREEYTEIDFLLFSPDGTRIVTNSERGVCVWDATSGELIAGPLEGNDESGVLSVTYLPDGRYIIGVSRNGIIRRWDVLTSSLIWERVTFEEQTDSRWMVSVVFSPDRKSVAFGDNQGSIGVWDVETGKRDGQPLEEHTGSIMCLSFSSDGRYLASGSWDMTILIWDMDKREAKTGPLRSHTREVVAVDFSPNGNTVISGSLDESVCVWDVNSGVVLRKIICKDVVGTVTYSLDGLFILAGGKEWMSMWNVVDDKAAPKVFQVDGFIWRTSFSPDGSRFVSGCVKPNISNTIQIWDASWSVDETKAIFEEQQGEVKSISLSPSGKLIALGSDVKSNKGSIYLRNVLTGELVKKLQFSSGVESLSFSPSNEQLIAFGSRDGTVQLWDVSNDIVVTIGSHWGSITCIAFSPSNENFVASGSKDKTIFIWNIERREATEWEGCGVSSVSYSFDGSRIVSGSDDKTIIVWDAQIGQIICGPITGHEHSVRSTRHATLGHPIVVGNPMHLHILQELKLLSTVRSDPMQRENGWNILVSRLSEMEYRYRE</sequence>
<dbReference type="PANTHER" id="PTHR44019:SF8">
    <property type="entry name" value="POC1 CENTRIOLAR PROTEIN HOMOLOG"/>
    <property type="match status" value="1"/>
</dbReference>
<evidence type="ECO:0000256" key="3">
    <source>
        <dbReference type="PROSITE-ProRule" id="PRU00221"/>
    </source>
</evidence>
<keyword evidence="1 3" id="KW-0853">WD repeat</keyword>
<keyword evidence="6" id="KW-0675">Receptor</keyword>
<feature type="repeat" description="WD" evidence="3">
    <location>
        <begin position="798"/>
        <end position="839"/>
    </location>
</feature>
<dbReference type="InParanoid" id="A0A286UPK6"/>
<name>A0A286UPK6_9AGAM</name>
<dbReference type="PRINTS" id="PR00320">
    <property type="entry name" value="GPROTEINBRPT"/>
</dbReference>
<dbReference type="CDD" id="cd00200">
    <property type="entry name" value="WD40"/>
    <property type="match status" value="1"/>
</dbReference>
<evidence type="ECO:0000256" key="1">
    <source>
        <dbReference type="ARBA" id="ARBA00022574"/>
    </source>
</evidence>
<dbReference type="STRING" id="2282107.A0A286UPK6"/>
<dbReference type="InterPro" id="IPR001680">
    <property type="entry name" value="WD40_rpt"/>
</dbReference>
<dbReference type="InterPro" id="IPR003593">
    <property type="entry name" value="AAA+_ATPase"/>
</dbReference>
<dbReference type="PROSITE" id="PS50294">
    <property type="entry name" value="WD_REPEATS_REGION"/>
    <property type="match status" value="5"/>
</dbReference>
<dbReference type="Gene3D" id="2.130.10.10">
    <property type="entry name" value="YVTN repeat-like/Quinoprotein amine dehydrogenase"/>
    <property type="match status" value="3"/>
</dbReference>
<accession>A0A286UPK6</accession>
<reference evidence="6 7" key="1">
    <citation type="journal article" date="2017" name="Mol. Ecol.">
        <title>Comparative and population genomic landscape of Phellinus noxius: A hypervariable fungus causing root rot in trees.</title>
        <authorList>
            <person name="Chung C.L."/>
            <person name="Lee T.J."/>
            <person name="Akiba M."/>
            <person name="Lee H.H."/>
            <person name="Kuo T.H."/>
            <person name="Liu D."/>
            <person name="Ke H.M."/>
            <person name="Yokoi T."/>
            <person name="Roa M.B."/>
            <person name="Lu M.J."/>
            <person name="Chang Y.Y."/>
            <person name="Ann P.J."/>
            <person name="Tsai J.N."/>
            <person name="Chen C.Y."/>
            <person name="Tzean S.S."/>
            <person name="Ota Y."/>
            <person name="Hattori T."/>
            <person name="Sahashi N."/>
            <person name="Liou R.F."/>
            <person name="Kikuchi T."/>
            <person name="Tsai I.J."/>
        </authorList>
    </citation>
    <scope>NUCLEOTIDE SEQUENCE [LARGE SCALE GENOMIC DNA]</scope>
    <source>
        <strain evidence="6 7">FFPRI411160</strain>
    </source>
</reference>
<feature type="repeat" description="WD" evidence="3">
    <location>
        <begin position="755"/>
        <end position="796"/>
    </location>
</feature>
<feature type="repeat" description="WD" evidence="3">
    <location>
        <begin position="1015"/>
        <end position="1057"/>
    </location>
</feature>
<feature type="repeat" description="WD" evidence="3">
    <location>
        <begin position="712"/>
        <end position="753"/>
    </location>
</feature>
<dbReference type="PROSITE" id="PS50837">
    <property type="entry name" value="NACHT"/>
    <property type="match status" value="1"/>
</dbReference>
<dbReference type="InterPro" id="IPR007111">
    <property type="entry name" value="NACHT_NTPase"/>
</dbReference>
<dbReference type="Pfam" id="PF00400">
    <property type="entry name" value="WD40"/>
    <property type="match status" value="7"/>
</dbReference>
<dbReference type="Gene3D" id="3.40.50.300">
    <property type="entry name" value="P-loop containing nucleotide triphosphate hydrolases"/>
    <property type="match status" value="1"/>
</dbReference>
<dbReference type="InterPro" id="IPR056884">
    <property type="entry name" value="NPHP3-like_N"/>
</dbReference>
<dbReference type="EMBL" id="NBII01000002">
    <property type="protein sequence ID" value="PAV21527.1"/>
    <property type="molecule type" value="Genomic_DNA"/>
</dbReference>
<evidence type="ECO:0000259" key="5">
    <source>
        <dbReference type="PROSITE" id="PS50837"/>
    </source>
</evidence>
<dbReference type="SMART" id="SM00382">
    <property type="entry name" value="AAA"/>
    <property type="match status" value="1"/>
</dbReference>
<evidence type="ECO:0000313" key="6">
    <source>
        <dbReference type="EMBL" id="PAV21527.1"/>
    </source>
</evidence>
<keyword evidence="7" id="KW-1185">Reference proteome</keyword>
<dbReference type="InterPro" id="IPR015943">
    <property type="entry name" value="WD40/YVTN_repeat-like_dom_sf"/>
</dbReference>
<dbReference type="Proteomes" id="UP000217199">
    <property type="component" value="Unassembled WGS sequence"/>
</dbReference>
<feature type="region of interest" description="Disordered" evidence="4">
    <location>
        <begin position="1"/>
        <end position="29"/>
    </location>
</feature>
<dbReference type="SUPFAM" id="SSF52540">
    <property type="entry name" value="P-loop containing nucleoside triphosphate hydrolases"/>
    <property type="match status" value="1"/>
</dbReference>
<dbReference type="PANTHER" id="PTHR44019">
    <property type="entry name" value="WD REPEAT-CONTAINING PROTEIN 55"/>
    <property type="match status" value="1"/>
</dbReference>
<dbReference type="PROSITE" id="PS50082">
    <property type="entry name" value="WD_REPEATS_2"/>
    <property type="match status" value="7"/>
</dbReference>
<protein>
    <submittedName>
        <fullName evidence="6">Nucleotide-binding-oligomerization-domain like receptor</fullName>
    </submittedName>
</protein>